<feature type="domain" description="Fibronectin type-III" evidence="5">
    <location>
        <begin position="853"/>
        <end position="944"/>
    </location>
</feature>
<protein>
    <submittedName>
        <fullName evidence="6">ELWxxDGT repeat protein</fullName>
    </submittedName>
</protein>
<dbReference type="OrthoDB" id="5242130at2"/>
<dbReference type="GO" id="GO:0016798">
    <property type="term" value="F:hydrolase activity, acting on glycosyl bonds"/>
    <property type="evidence" value="ECO:0007669"/>
    <property type="project" value="UniProtKB-KW"/>
</dbReference>
<evidence type="ECO:0000313" key="7">
    <source>
        <dbReference type="Proteomes" id="UP000294558"/>
    </source>
</evidence>
<keyword evidence="2" id="KW-0326">Glycosidase</keyword>
<dbReference type="GO" id="GO:0005975">
    <property type="term" value="P:carbohydrate metabolic process"/>
    <property type="evidence" value="ECO:0007669"/>
    <property type="project" value="UniProtKB-ARBA"/>
</dbReference>
<dbReference type="InterPro" id="IPR015943">
    <property type="entry name" value="WD40/YVTN_repeat-like_dom_sf"/>
</dbReference>
<dbReference type="InterPro" id="IPR036116">
    <property type="entry name" value="FN3_sf"/>
</dbReference>
<evidence type="ECO:0000259" key="5">
    <source>
        <dbReference type="PROSITE" id="PS50853"/>
    </source>
</evidence>
<proteinExistence type="predicted"/>
<gene>
    <name evidence="6" type="ORF">BDK89_3156</name>
</gene>
<dbReference type="EMBL" id="SOAU01000001">
    <property type="protein sequence ID" value="TDT17546.1"/>
    <property type="molecule type" value="Genomic_DNA"/>
</dbReference>
<feature type="compositionally biased region" description="Low complexity" evidence="3">
    <location>
        <begin position="928"/>
        <end position="945"/>
    </location>
</feature>
<organism evidence="6 7">
    <name type="scientific">Ilumatobacter fluminis</name>
    <dbReference type="NCBI Taxonomy" id="467091"/>
    <lineage>
        <taxon>Bacteria</taxon>
        <taxon>Bacillati</taxon>
        <taxon>Actinomycetota</taxon>
        <taxon>Acidimicrobiia</taxon>
        <taxon>Acidimicrobiales</taxon>
        <taxon>Ilumatobacteraceae</taxon>
        <taxon>Ilumatobacter</taxon>
    </lineage>
</organism>
<dbReference type="RefSeq" id="WP_133869831.1">
    <property type="nucleotide sequence ID" value="NZ_SOAU01000001.1"/>
</dbReference>
<evidence type="ECO:0000256" key="4">
    <source>
        <dbReference type="SAM" id="SignalP"/>
    </source>
</evidence>
<evidence type="ECO:0000256" key="2">
    <source>
        <dbReference type="ARBA" id="ARBA00023295"/>
    </source>
</evidence>
<dbReference type="PANTHER" id="PTHR13817:SF166">
    <property type="entry name" value="NEURONAL IGCAM-RELATED"/>
    <property type="match status" value="1"/>
</dbReference>
<feature type="signal peptide" evidence="4">
    <location>
        <begin position="1"/>
        <end position="21"/>
    </location>
</feature>
<dbReference type="InterPro" id="IPR050964">
    <property type="entry name" value="Striated_Muscle_Regulatory"/>
</dbReference>
<keyword evidence="1" id="KW-0677">Repeat</keyword>
<dbReference type="Proteomes" id="UP000294558">
    <property type="component" value="Unassembled WGS sequence"/>
</dbReference>
<dbReference type="SMART" id="SM00060">
    <property type="entry name" value="FN3"/>
    <property type="match status" value="1"/>
</dbReference>
<dbReference type="InterPro" id="IPR013783">
    <property type="entry name" value="Ig-like_fold"/>
</dbReference>
<evidence type="ECO:0000256" key="1">
    <source>
        <dbReference type="ARBA" id="ARBA00022737"/>
    </source>
</evidence>
<evidence type="ECO:0000313" key="6">
    <source>
        <dbReference type="EMBL" id="TDT17546.1"/>
    </source>
</evidence>
<keyword evidence="7" id="KW-1185">Reference proteome</keyword>
<reference evidence="6 7" key="1">
    <citation type="submission" date="2019-03" db="EMBL/GenBank/DDBJ databases">
        <title>Sequencing the genomes of 1000 actinobacteria strains.</title>
        <authorList>
            <person name="Klenk H.-P."/>
        </authorList>
    </citation>
    <scope>NUCLEOTIDE SEQUENCE [LARGE SCALE GENOMIC DNA]</scope>
    <source>
        <strain evidence="6 7">DSM 18936</strain>
    </source>
</reference>
<name>A0A4R7I4C6_9ACTN</name>
<sequence>MRRTAAILLGTALVVTSTVLSTMSAPNGTALADHDPPVVELLSDIHGLPVDAEIDHLTATSTHVFFEARGSVEFGRELWAYSIADDEISMVHDLSEGWDDSDIRATTVVDDTFFFVAVVGGTSRLYTSDGTVSGTDWLGSGWDIDHRNLVSAGTFGYVTGTSPATGQELIRFDGDGTLTTIEIYPGGSSSTPDVLTVDRHGTLFLEAETPAAGNELVRVTPAGVVDAIDLNGSGDTYINQIAFADGAVYFTEFNGAFHRIPDSGASAATMLQDHETLAPTDVDWMRTITDGPQEYLVVKFGGPDRLYRIADNGALPSQVSATFVPNDSPVQYGDGAFLTGWDDGEGLEPWHLDPSTGTLTSLGDLNPGVAGSFPAGFTASTDGSAGLFWATTASGDRLHVVDGTTVTVTPTDDDGDHARSMTAIATDTFALARSTVAGDQFGVIGTLLDRYRSVGTPNPATGDAWPGDFTALGDDVIFSATHPTDGYELYVHDRSAGTVEIIDDLNEAGDASPQVLGVLDGVVLFTALQDGAFFDLFSTDGATITPIGNRDEVAVARSWPDQVGASDDLGLLFFANRLDANALWRTDGTDTGTFEIADLSASQMEPLPGGVLLLGDTATHGRELWFADATSATRLTDAASGTSDGFGIDSNIAVVEDTGFAVTVERQMITTDGTIAGTTVTSGPGGEDVTGLTAIGDTLYVTTQDGGVDSVWALPGGENPTRLPTAAPLPHLSMYRADSVSEGPSGPLVINGGSDLILYSPEHGIVETVSDAQFANDMVSTDRHVYLRKGSENTELWRTDGTAAGTELIADVYPGSYPSFPYGLTVAHDTLYFGAEHPVHGAEAFVVDIAPHLPGAPLGVNAVAGVERATVSWTPPAHDGGADITSYRATASPGGKSCTSSGASCTVTGLDGGTAYTFRVTATNRAGTSTPSAPSAPVTPSAAPVDEPDAAIVPIDPARFADTRPQDTVDGAFRDLGAVRAGTSLTVRIAGRGDVPSGAAGVVANLTAVGPQGPGHATLYPCGSVPTASHLNYAPGDVVANSTVVPLSADGDLCIHSHATSHYVLDINGYVPGSTPLTTIDPARYADSRPQDTFDGTFSDVGPIVGGTEWEIRIGGRGEVPANAVAAVVNLTMVGPAANGHATIHPCDDRPTASHVNYGPGEVVPNGAIARLSDRGSICVYTHATSHVLVDVAGFVAAGPTISTQTPARYADSRPEDTFDGKRSNLGPLGAGDTIEIPIAGRGGVPADATAAIVNLAVIRPDGPGHATIYPCGEVPNASNINYTAGTVRANNAIVKLSPSGTLCLRTHAATHFLLDVVGHLS</sequence>
<dbReference type="PANTHER" id="PTHR13817">
    <property type="entry name" value="TITIN"/>
    <property type="match status" value="1"/>
</dbReference>
<dbReference type="InterPro" id="IPR003961">
    <property type="entry name" value="FN3_dom"/>
</dbReference>
<feature type="chain" id="PRO_5039413169" evidence="4">
    <location>
        <begin position="22"/>
        <end position="1322"/>
    </location>
</feature>
<keyword evidence="4" id="KW-0732">Signal</keyword>
<dbReference type="PROSITE" id="PS50853">
    <property type="entry name" value="FN3"/>
    <property type="match status" value="1"/>
</dbReference>
<comment type="caution">
    <text evidence="6">The sequence shown here is derived from an EMBL/GenBank/DDBJ whole genome shotgun (WGS) entry which is preliminary data.</text>
</comment>
<evidence type="ECO:0000256" key="3">
    <source>
        <dbReference type="SAM" id="MobiDB-lite"/>
    </source>
</evidence>
<feature type="compositionally biased region" description="Basic and acidic residues" evidence="3">
    <location>
        <begin position="1211"/>
        <end position="1223"/>
    </location>
</feature>
<accession>A0A4R7I4C6</accession>
<feature type="region of interest" description="Disordered" evidence="3">
    <location>
        <begin position="1206"/>
        <end position="1227"/>
    </location>
</feature>
<keyword evidence="2" id="KW-0378">Hydrolase</keyword>
<dbReference type="Pfam" id="PF00041">
    <property type="entry name" value="fn3"/>
    <property type="match status" value="1"/>
</dbReference>
<dbReference type="Gene3D" id="2.130.10.10">
    <property type="entry name" value="YVTN repeat-like/Quinoprotein amine dehydrogenase"/>
    <property type="match status" value="1"/>
</dbReference>
<feature type="region of interest" description="Disordered" evidence="3">
    <location>
        <begin position="925"/>
        <end position="947"/>
    </location>
</feature>
<dbReference type="Gene3D" id="2.60.40.10">
    <property type="entry name" value="Immunoglobulins"/>
    <property type="match status" value="1"/>
</dbReference>
<dbReference type="CDD" id="cd00063">
    <property type="entry name" value="FN3"/>
    <property type="match status" value="1"/>
</dbReference>
<dbReference type="SUPFAM" id="SSF49265">
    <property type="entry name" value="Fibronectin type III"/>
    <property type="match status" value="1"/>
</dbReference>